<evidence type="ECO:0000313" key="2">
    <source>
        <dbReference type="EMBL" id="MDN7242265.1"/>
    </source>
</evidence>
<evidence type="ECO:0008006" key="4">
    <source>
        <dbReference type="Google" id="ProtNLM"/>
    </source>
</evidence>
<accession>A0ABT8N2Z5</accession>
<reference evidence="2 3" key="1">
    <citation type="submission" date="2023-06" db="EMBL/GenBank/DDBJ databases">
        <title>Novel species in genus Planococcus.</title>
        <authorList>
            <person name="Ning S."/>
        </authorList>
    </citation>
    <scope>NUCLEOTIDE SEQUENCE [LARGE SCALE GENOMIC DNA]</scope>
    <source>
        <strain evidence="2 3">N028</strain>
    </source>
</reference>
<comment type="caution">
    <text evidence="2">The sequence shown here is derived from an EMBL/GenBank/DDBJ whole genome shotgun (WGS) entry which is preliminary data.</text>
</comment>
<evidence type="ECO:0000256" key="1">
    <source>
        <dbReference type="SAM" id="SignalP"/>
    </source>
</evidence>
<name>A0ABT8N2Z5_9BACL</name>
<dbReference type="PROSITE" id="PS51257">
    <property type="entry name" value="PROKAR_LIPOPROTEIN"/>
    <property type="match status" value="1"/>
</dbReference>
<dbReference type="Proteomes" id="UP001172055">
    <property type="component" value="Unassembled WGS sequence"/>
</dbReference>
<organism evidence="2 3">
    <name type="scientific">Planococcus shixiaomingii</name>
    <dbReference type="NCBI Taxonomy" id="3058393"/>
    <lineage>
        <taxon>Bacteria</taxon>
        <taxon>Bacillati</taxon>
        <taxon>Bacillota</taxon>
        <taxon>Bacilli</taxon>
        <taxon>Bacillales</taxon>
        <taxon>Caryophanaceae</taxon>
        <taxon>Planococcus</taxon>
    </lineage>
</organism>
<dbReference type="EMBL" id="JAUJWV010000001">
    <property type="protein sequence ID" value="MDN7242265.1"/>
    <property type="molecule type" value="Genomic_DNA"/>
</dbReference>
<keyword evidence="1" id="KW-0732">Signal</keyword>
<dbReference type="RefSeq" id="WP_300986296.1">
    <property type="nucleotide sequence ID" value="NZ_CP129236.1"/>
</dbReference>
<keyword evidence="3" id="KW-1185">Reference proteome</keyword>
<protein>
    <recommendedName>
        <fullName evidence="4">Lipoprotein</fullName>
    </recommendedName>
</protein>
<feature type="chain" id="PRO_5045998570" description="Lipoprotein" evidence="1">
    <location>
        <begin position="17"/>
        <end position="124"/>
    </location>
</feature>
<evidence type="ECO:0000313" key="3">
    <source>
        <dbReference type="Proteomes" id="UP001172055"/>
    </source>
</evidence>
<proteinExistence type="predicted"/>
<feature type="signal peptide" evidence="1">
    <location>
        <begin position="1"/>
        <end position="16"/>
    </location>
</feature>
<sequence>MRKILLVILTFTFLSACTLNDSTPNISEEKKVPEDINALILLSSELQLIYKDKKNAYLIYQSDGLVEPRLKSKGDQLIILLKDTPKENNNGKRYIYKLTFDNNTENLEIVINGKSVPFDIVSGP</sequence>
<gene>
    <name evidence="2" type="ORF">QWY14_10670</name>
</gene>